<sequence length="671" mass="77679">MRKLISRYIIMIMAISSLILIGLFYVINNSRKEISERKVLEGITEQVISILKSNKEKDEEARVLFQNDYLNRAESLAYIIDKTMKEISTKELKELAQKLEIEDIHIIDENGIIESSSDKNSLGIDFYKRKQLKEFIPLIESDNKDEYYIKMMGYNIGNNSQMIYIGVKPESGDKGMIQITVDPSALSNYNKATNIESAISSMPIRDYVNIFVMDLETGEIVANSRNIGKYIKVEDTTNSKDGVEILKKYVDHPGKIKVNDADKLVVAEKFESNIIVLLADVQEIHRSSTTYIFMISIIILILMMVIVCFLYKLMDSFILKDIESLVKGVNEFVGGNNEVRFHVKKRTELYKMSEGLNKWASVMESKSERLSKIVSMMGKNFATYEYYTDLHQIFYSNNLPSMFEMSPEECKQMILDKFFDESERIKTCEITQELEGEIVVTKSGRYLKIQRMISKDAFYAIIRDISEEKKEQEKLFDELNKANERASKDILTGLYNRSKVKELIDTWMKEGNTKGVMLLMDLDNFKKVNDQKGHPEGDLLLKKFANILTVQFRSSDLKARIGGDEFLVFMPNKIETSILETKMRNFLDACRKELQSYYMEQKISVSIGMAFMDETTQSYEELYHCADAAMYVAKRHGKDRFYLNEDNITCMKNECISCRENCKRKKTLFVS</sequence>
<evidence type="ECO:0000313" key="4">
    <source>
        <dbReference type="EMBL" id="MBO8463554.1"/>
    </source>
</evidence>
<dbReference type="InterPro" id="IPR000160">
    <property type="entry name" value="GGDEF_dom"/>
</dbReference>
<keyword evidence="2" id="KW-0472">Membrane</keyword>
<dbReference type="Gene3D" id="6.10.340.10">
    <property type="match status" value="1"/>
</dbReference>
<feature type="transmembrane region" description="Helical" evidence="2">
    <location>
        <begin position="7"/>
        <end position="27"/>
    </location>
</feature>
<dbReference type="NCBIfam" id="TIGR00254">
    <property type="entry name" value="GGDEF"/>
    <property type="match status" value="1"/>
</dbReference>
<name>A0A9D9I1J9_9FIRM</name>
<dbReference type="Proteomes" id="UP000823618">
    <property type="component" value="Unassembled WGS sequence"/>
</dbReference>
<feature type="coiled-coil region" evidence="1">
    <location>
        <begin position="462"/>
        <end position="489"/>
    </location>
</feature>
<reference evidence="4" key="2">
    <citation type="journal article" date="2021" name="PeerJ">
        <title>Extensive microbial diversity within the chicken gut microbiome revealed by metagenomics and culture.</title>
        <authorList>
            <person name="Gilroy R."/>
            <person name="Ravi A."/>
            <person name="Getino M."/>
            <person name="Pursley I."/>
            <person name="Horton D.L."/>
            <person name="Alikhan N.F."/>
            <person name="Baker D."/>
            <person name="Gharbi K."/>
            <person name="Hall N."/>
            <person name="Watson M."/>
            <person name="Adriaenssens E.M."/>
            <person name="Foster-Nyarko E."/>
            <person name="Jarju S."/>
            <person name="Secka A."/>
            <person name="Antonio M."/>
            <person name="Oren A."/>
            <person name="Chaudhuri R.R."/>
            <person name="La Ragione R."/>
            <person name="Hildebrand F."/>
            <person name="Pallen M.J."/>
        </authorList>
    </citation>
    <scope>NUCLEOTIDE SEQUENCE</scope>
    <source>
        <strain evidence="4">E3-2379</strain>
    </source>
</reference>
<reference evidence="4" key="1">
    <citation type="submission" date="2020-10" db="EMBL/GenBank/DDBJ databases">
        <authorList>
            <person name="Gilroy R."/>
        </authorList>
    </citation>
    <scope>NUCLEOTIDE SEQUENCE</scope>
    <source>
        <strain evidence="4">E3-2379</strain>
    </source>
</reference>
<dbReference type="InterPro" id="IPR029787">
    <property type="entry name" value="Nucleotide_cyclase"/>
</dbReference>
<keyword evidence="2" id="KW-1133">Transmembrane helix</keyword>
<dbReference type="SUPFAM" id="SSF55073">
    <property type="entry name" value="Nucleotide cyclase"/>
    <property type="match status" value="1"/>
</dbReference>
<dbReference type="InterPro" id="IPR052163">
    <property type="entry name" value="DGC-Regulatory_Protein"/>
</dbReference>
<comment type="caution">
    <text evidence="4">The sequence shown here is derived from an EMBL/GenBank/DDBJ whole genome shotgun (WGS) entry which is preliminary data.</text>
</comment>
<proteinExistence type="predicted"/>
<feature type="transmembrane region" description="Helical" evidence="2">
    <location>
        <begin position="291"/>
        <end position="311"/>
    </location>
</feature>
<dbReference type="AlphaFoldDB" id="A0A9D9I1J9"/>
<dbReference type="Pfam" id="PF00990">
    <property type="entry name" value="GGDEF"/>
    <property type="match status" value="1"/>
</dbReference>
<keyword evidence="1" id="KW-0175">Coiled coil</keyword>
<evidence type="ECO:0000256" key="1">
    <source>
        <dbReference type="SAM" id="Coils"/>
    </source>
</evidence>
<dbReference type="CDD" id="cd01949">
    <property type="entry name" value="GGDEF"/>
    <property type="match status" value="1"/>
</dbReference>
<dbReference type="EMBL" id="JADIML010000175">
    <property type="protein sequence ID" value="MBO8463554.1"/>
    <property type="molecule type" value="Genomic_DNA"/>
</dbReference>
<dbReference type="Gene3D" id="3.30.70.270">
    <property type="match status" value="1"/>
</dbReference>
<gene>
    <name evidence="4" type="ORF">IAC13_06460</name>
</gene>
<evidence type="ECO:0000259" key="3">
    <source>
        <dbReference type="PROSITE" id="PS50887"/>
    </source>
</evidence>
<dbReference type="SMART" id="SM00267">
    <property type="entry name" value="GGDEF"/>
    <property type="match status" value="1"/>
</dbReference>
<feature type="domain" description="GGDEF" evidence="3">
    <location>
        <begin position="513"/>
        <end position="646"/>
    </location>
</feature>
<dbReference type="InterPro" id="IPR043128">
    <property type="entry name" value="Rev_trsase/Diguanyl_cyclase"/>
</dbReference>
<organism evidence="4 5">
    <name type="scientific">Candidatus Scybalomonas excrementavium</name>
    <dbReference type="NCBI Taxonomy" id="2840943"/>
    <lineage>
        <taxon>Bacteria</taxon>
        <taxon>Bacillati</taxon>
        <taxon>Bacillota</taxon>
        <taxon>Clostridia</taxon>
        <taxon>Lachnospirales</taxon>
        <taxon>Lachnospiraceae</taxon>
        <taxon>Lachnospiraceae incertae sedis</taxon>
        <taxon>Candidatus Scybalomonas</taxon>
    </lineage>
</organism>
<protein>
    <submittedName>
        <fullName evidence="4">GGDEF domain-containing protein</fullName>
    </submittedName>
</protein>
<dbReference type="PANTHER" id="PTHR46663:SF2">
    <property type="entry name" value="GGDEF DOMAIN-CONTAINING PROTEIN"/>
    <property type="match status" value="1"/>
</dbReference>
<evidence type="ECO:0000313" key="5">
    <source>
        <dbReference type="Proteomes" id="UP000823618"/>
    </source>
</evidence>
<dbReference type="PANTHER" id="PTHR46663">
    <property type="entry name" value="DIGUANYLATE CYCLASE DGCT-RELATED"/>
    <property type="match status" value="1"/>
</dbReference>
<dbReference type="PROSITE" id="PS50887">
    <property type="entry name" value="GGDEF"/>
    <property type="match status" value="1"/>
</dbReference>
<accession>A0A9D9I1J9</accession>
<keyword evidence="2" id="KW-0812">Transmembrane</keyword>
<evidence type="ECO:0000256" key="2">
    <source>
        <dbReference type="SAM" id="Phobius"/>
    </source>
</evidence>